<feature type="compositionally biased region" description="Gly residues" evidence="2">
    <location>
        <begin position="161"/>
        <end position="178"/>
    </location>
</feature>
<feature type="compositionally biased region" description="Gly residues" evidence="2">
    <location>
        <begin position="75"/>
        <end position="96"/>
    </location>
</feature>
<reference evidence="3" key="1">
    <citation type="submission" date="2022-08" db="EMBL/GenBank/DDBJ databases">
        <authorList>
            <person name="Gutierrez-Valencia J."/>
        </authorList>
    </citation>
    <scope>NUCLEOTIDE SEQUENCE</scope>
</reference>
<dbReference type="EMBL" id="CAMGYJ010000004">
    <property type="protein sequence ID" value="CAI0403732.1"/>
    <property type="molecule type" value="Genomic_DNA"/>
</dbReference>
<dbReference type="Proteomes" id="UP001154282">
    <property type="component" value="Unassembled WGS sequence"/>
</dbReference>
<evidence type="ECO:0000313" key="4">
    <source>
        <dbReference type="Proteomes" id="UP001154282"/>
    </source>
</evidence>
<feature type="compositionally biased region" description="Polar residues" evidence="2">
    <location>
        <begin position="1"/>
        <end position="12"/>
    </location>
</feature>
<name>A0AAV0J1F9_9ROSI</name>
<feature type="region of interest" description="Disordered" evidence="2">
    <location>
        <begin position="1"/>
        <end position="178"/>
    </location>
</feature>
<evidence type="ECO:0000256" key="2">
    <source>
        <dbReference type="SAM" id="MobiDB-lite"/>
    </source>
</evidence>
<dbReference type="AlphaFoldDB" id="A0AAV0J1F9"/>
<dbReference type="PANTHER" id="PTHR33493">
    <property type="entry name" value="LATE EMBRYOGENESIS ABUNDANT PROTEIN 6-RELATED"/>
    <property type="match status" value="1"/>
</dbReference>
<dbReference type="InterPro" id="IPR005513">
    <property type="entry name" value="LEA_1"/>
</dbReference>
<evidence type="ECO:0000256" key="1">
    <source>
        <dbReference type="ARBA" id="ARBA00010975"/>
    </source>
</evidence>
<proteinExistence type="inferred from homology"/>
<dbReference type="Pfam" id="PF03760">
    <property type="entry name" value="LEA_1"/>
    <property type="match status" value="1"/>
</dbReference>
<protein>
    <submittedName>
        <fullName evidence="3">Uncharacterized protein</fullName>
    </submittedName>
</protein>
<dbReference type="GO" id="GO:0009793">
    <property type="term" value="P:embryo development ending in seed dormancy"/>
    <property type="evidence" value="ECO:0007669"/>
    <property type="project" value="InterPro"/>
</dbReference>
<comment type="similarity">
    <text evidence="1">Belongs to the LEA type 1 family.</text>
</comment>
<organism evidence="3 4">
    <name type="scientific">Linum tenue</name>
    <dbReference type="NCBI Taxonomy" id="586396"/>
    <lineage>
        <taxon>Eukaryota</taxon>
        <taxon>Viridiplantae</taxon>
        <taxon>Streptophyta</taxon>
        <taxon>Embryophyta</taxon>
        <taxon>Tracheophyta</taxon>
        <taxon>Spermatophyta</taxon>
        <taxon>Magnoliopsida</taxon>
        <taxon>eudicotyledons</taxon>
        <taxon>Gunneridae</taxon>
        <taxon>Pentapetalae</taxon>
        <taxon>rosids</taxon>
        <taxon>fabids</taxon>
        <taxon>Malpighiales</taxon>
        <taxon>Linaceae</taxon>
        <taxon>Linum</taxon>
    </lineage>
</organism>
<accession>A0AAV0J1F9</accession>
<dbReference type="PANTHER" id="PTHR33493:SF2">
    <property type="entry name" value="LATE EMBRYOGENESIS ABUNDANT PROTEIN 46"/>
    <property type="match status" value="1"/>
</dbReference>
<feature type="compositionally biased region" description="Basic and acidic residues" evidence="2">
    <location>
        <begin position="18"/>
        <end position="59"/>
    </location>
</feature>
<gene>
    <name evidence="3" type="ORF">LITE_LOCUS12184</name>
</gene>
<sequence length="178" mass="17998">MQSMKETASNIGASAKAGMEKTKATVQEKIEKASAHDPVQKEMAREKKEQRVAEAEAMKHSTKAHNAAAKQGEQLTGGHGNYSTGGTGGTGYGTIGDYGTTGAYSHSATGQPGYPTGTHQMSAMPGHGTGQPIGGHVDEGVARSHPSGLPGEQTGHNTRVGGTGTGHLPGYGTGGSLS</sequence>
<keyword evidence="4" id="KW-1185">Reference proteome</keyword>
<evidence type="ECO:0000313" key="3">
    <source>
        <dbReference type="EMBL" id="CAI0403732.1"/>
    </source>
</evidence>
<comment type="caution">
    <text evidence="3">The sequence shown here is derived from an EMBL/GenBank/DDBJ whole genome shotgun (WGS) entry which is preliminary data.</text>
</comment>